<evidence type="ECO:0000313" key="2">
    <source>
        <dbReference type="Proteomes" id="UP001367508"/>
    </source>
</evidence>
<accession>A0AAN9KUE4</accession>
<dbReference type="AlphaFoldDB" id="A0AAN9KUE4"/>
<dbReference type="EMBL" id="JAYMYQ010000006">
    <property type="protein sequence ID" value="KAK7322582.1"/>
    <property type="molecule type" value="Genomic_DNA"/>
</dbReference>
<gene>
    <name evidence="1" type="ORF">VNO77_25970</name>
</gene>
<comment type="caution">
    <text evidence="1">The sequence shown here is derived from an EMBL/GenBank/DDBJ whole genome shotgun (WGS) entry which is preliminary data.</text>
</comment>
<protein>
    <submittedName>
        <fullName evidence="1">Uncharacterized protein</fullName>
    </submittedName>
</protein>
<proteinExistence type="predicted"/>
<reference evidence="1 2" key="1">
    <citation type="submission" date="2024-01" db="EMBL/GenBank/DDBJ databases">
        <title>The genomes of 5 underutilized Papilionoideae crops provide insights into root nodulation and disease resistanc.</title>
        <authorList>
            <person name="Jiang F."/>
        </authorList>
    </citation>
    <scope>NUCLEOTIDE SEQUENCE [LARGE SCALE GENOMIC DNA]</scope>
    <source>
        <strain evidence="1">LVBAO_FW01</strain>
        <tissue evidence="1">Leaves</tissue>
    </source>
</reference>
<dbReference type="Proteomes" id="UP001367508">
    <property type="component" value="Unassembled WGS sequence"/>
</dbReference>
<name>A0AAN9KUE4_CANGL</name>
<sequence>MGFNPRPWGMGEELDHLSYSLYASYLAVGIAEAMSHILLEGLRGGTMGLQTIVLILCPKSWQPSDQTSSSHEYKALLGVLRVCQAGWLHHWVMKRFDVVHESHSIKLVPIQFCLNALGHQFVVVTFAEYPLLSSLIAGIQYQIKRLSLSIDLKSVDRWKCFSRSLRLLSSPIRSCGLKNVPIRAPPQCDS</sequence>
<keyword evidence="2" id="KW-1185">Reference proteome</keyword>
<evidence type="ECO:0000313" key="1">
    <source>
        <dbReference type="EMBL" id="KAK7322582.1"/>
    </source>
</evidence>
<organism evidence="1 2">
    <name type="scientific">Canavalia gladiata</name>
    <name type="common">Sword bean</name>
    <name type="synonym">Dolichos gladiatus</name>
    <dbReference type="NCBI Taxonomy" id="3824"/>
    <lineage>
        <taxon>Eukaryota</taxon>
        <taxon>Viridiplantae</taxon>
        <taxon>Streptophyta</taxon>
        <taxon>Embryophyta</taxon>
        <taxon>Tracheophyta</taxon>
        <taxon>Spermatophyta</taxon>
        <taxon>Magnoliopsida</taxon>
        <taxon>eudicotyledons</taxon>
        <taxon>Gunneridae</taxon>
        <taxon>Pentapetalae</taxon>
        <taxon>rosids</taxon>
        <taxon>fabids</taxon>
        <taxon>Fabales</taxon>
        <taxon>Fabaceae</taxon>
        <taxon>Papilionoideae</taxon>
        <taxon>50 kb inversion clade</taxon>
        <taxon>NPAAA clade</taxon>
        <taxon>indigoferoid/millettioid clade</taxon>
        <taxon>Phaseoleae</taxon>
        <taxon>Canavalia</taxon>
    </lineage>
</organism>